<proteinExistence type="inferred from homology"/>
<keyword evidence="8 11" id="KW-1015">Disulfide bond</keyword>
<keyword evidence="4 12" id="KW-0719">Serine esterase</keyword>
<organism evidence="13 14">
    <name type="scientific">Hapsidospora chrysogenum (strain ATCC 11550 / CBS 779.69 / DSM 880 / IAM 14645 / JCM 23072 / IMI 49137)</name>
    <name type="common">Acremonium chrysogenum</name>
    <dbReference type="NCBI Taxonomy" id="857340"/>
    <lineage>
        <taxon>Eukaryota</taxon>
        <taxon>Fungi</taxon>
        <taxon>Dikarya</taxon>
        <taxon>Ascomycota</taxon>
        <taxon>Pezizomycotina</taxon>
        <taxon>Sordariomycetes</taxon>
        <taxon>Hypocreomycetidae</taxon>
        <taxon>Hypocreales</taxon>
        <taxon>Bionectriaceae</taxon>
        <taxon>Hapsidospora</taxon>
    </lineage>
</organism>
<dbReference type="InterPro" id="IPR011150">
    <property type="entry name" value="Cutinase_monf"/>
</dbReference>
<accession>A0A086T8J0</accession>
<evidence type="ECO:0000256" key="11">
    <source>
        <dbReference type="PIRSR" id="PIRSR611150-2"/>
    </source>
</evidence>
<evidence type="ECO:0000256" key="10">
    <source>
        <dbReference type="PIRSR" id="PIRSR611150-1"/>
    </source>
</evidence>
<evidence type="ECO:0000256" key="6">
    <source>
        <dbReference type="ARBA" id="ARBA00022729"/>
    </source>
</evidence>
<dbReference type="PROSITE" id="PS00155">
    <property type="entry name" value="CUTINASE_1"/>
    <property type="match status" value="1"/>
</dbReference>
<evidence type="ECO:0000313" key="14">
    <source>
        <dbReference type="Proteomes" id="UP000029964"/>
    </source>
</evidence>
<protein>
    <recommendedName>
        <fullName evidence="3 12">Cutinase</fullName>
        <ecNumber evidence="3 12">3.1.1.74</ecNumber>
    </recommendedName>
</protein>
<feature type="active site" description="Proton donor/acceptor" evidence="10">
    <location>
        <position position="230"/>
    </location>
</feature>
<evidence type="ECO:0000313" key="13">
    <source>
        <dbReference type="EMBL" id="KFH45672.1"/>
    </source>
</evidence>
<evidence type="ECO:0000256" key="7">
    <source>
        <dbReference type="ARBA" id="ARBA00022801"/>
    </source>
</evidence>
<dbReference type="PANTHER" id="PTHR48250:SF1">
    <property type="entry name" value="CUTINASE"/>
    <property type="match status" value="1"/>
</dbReference>
<feature type="chain" id="PRO_5005106478" description="Cutinase" evidence="12">
    <location>
        <begin position="18"/>
        <end position="248"/>
    </location>
</feature>
<keyword evidence="6 12" id="KW-0732">Signal</keyword>
<evidence type="ECO:0000256" key="8">
    <source>
        <dbReference type="ARBA" id="ARBA00023157"/>
    </source>
</evidence>
<feature type="active site" evidence="10">
    <location>
        <position position="217"/>
    </location>
</feature>
<dbReference type="Proteomes" id="UP000029964">
    <property type="component" value="Unassembled WGS sequence"/>
</dbReference>
<dbReference type="Gene3D" id="3.40.50.1820">
    <property type="entry name" value="alpha/beta hydrolase"/>
    <property type="match status" value="1"/>
</dbReference>
<evidence type="ECO:0000256" key="2">
    <source>
        <dbReference type="ARBA" id="ARBA00007534"/>
    </source>
</evidence>
<comment type="subcellular location">
    <subcellularLocation>
        <location evidence="1 12">Secreted</location>
    </subcellularLocation>
</comment>
<dbReference type="SUPFAM" id="SSF53474">
    <property type="entry name" value="alpha/beta-Hydrolases"/>
    <property type="match status" value="1"/>
</dbReference>
<feature type="active site" description="Nucleophile" evidence="10">
    <location>
        <position position="165"/>
    </location>
</feature>
<dbReference type="InterPro" id="IPR029058">
    <property type="entry name" value="AB_hydrolase_fold"/>
</dbReference>
<evidence type="ECO:0000256" key="4">
    <source>
        <dbReference type="ARBA" id="ARBA00022487"/>
    </source>
</evidence>
<gene>
    <name evidence="13" type="ORF">ACRE_034950</name>
</gene>
<feature type="disulfide bond" evidence="11">
    <location>
        <begin position="78"/>
        <end position="154"/>
    </location>
</feature>
<dbReference type="OrthoDB" id="2975078at2759"/>
<evidence type="ECO:0000256" key="9">
    <source>
        <dbReference type="ARBA" id="ARBA00034045"/>
    </source>
</evidence>
<comment type="caution">
    <text evidence="13">The sequence shown here is derived from an EMBL/GenBank/DDBJ whole genome shotgun (WGS) entry which is preliminary data.</text>
</comment>
<evidence type="ECO:0000256" key="12">
    <source>
        <dbReference type="RuleBase" id="RU361263"/>
    </source>
</evidence>
<dbReference type="EMBL" id="JPKY01000029">
    <property type="protein sequence ID" value="KFH45672.1"/>
    <property type="molecule type" value="Genomic_DNA"/>
</dbReference>
<dbReference type="PANTHER" id="PTHR48250">
    <property type="entry name" value="CUTINASE 2-RELATED"/>
    <property type="match status" value="1"/>
</dbReference>
<dbReference type="GO" id="GO:0016052">
    <property type="term" value="P:carbohydrate catabolic process"/>
    <property type="evidence" value="ECO:0007669"/>
    <property type="project" value="TreeGrafter"/>
</dbReference>
<sequence>MRLLPLISVLIARTALAQPVESREISIAGWPDVTAFLAMIADIMPVNHALRDICGVITAGELAISTIFGIPTTENDGCGDVTMFFARGTCDPGNVGALTGPWFFKVLEDKLKRSGKRLAVNGFDYPASVDGYLNGSKGNGDKLAAKIKSTIAACPNTKVVIGGYSQGGMVVHDAAKALDAQTMSKVNAVVIFGDPYSKRAVEKIDKSKVKIVCHKGDNICDNGPIITFEHLNYALDAFSAADFVMTKV</sequence>
<dbReference type="InterPro" id="IPR043580">
    <property type="entry name" value="CUTINASE_1"/>
</dbReference>
<dbReference type="PRINTS" id="PR00129">
    <property type="entry name" value="CUTINASE"/>
</dbReference>
<keyword evidence="5 12" id="KW-0964">Secreted</keyword>
<name>A0A086T8J0_HAPC1</name>
<feature type="disulfide bond" evidence="11">
    <location>
        <begin position="213"/>
        <end position="220"/>
    </location>
</feature>
<evidence type="ECO:0000256" key="3">
    <source>
        <dbReference type="ARBA" id="ARBA00013095"/>
    </source>
</evidence>
<reference evidence="14" key="1">
    <citation type="journal article" date="2014" name="Genome Announc.">
        <title>Genome sequence and annotation of Acremonium chrysogenum, producer of the beta-lactam antibiotic cephalosporin C.</title>
        <authorList>
            <person name="Terfehr D."/>
            <person name="Dahlmann T.A."/>
            <person name="Specht T."/>
            <person name="Zadra I."/>
            <person name="Kuernsteiner H."/>
            <person name="Kueck U."/>
        </authorList>
    </citation>
    <scope>NUCLEOTIDE SEQUENCE [LARGE SCALE GENOMIC DNA]</scope>
    <source>
        <strain evidence="14">ATCC 11550 / CBS 779.69 / DSM 880 / IAM 14645 / JCM 23072 / IMI 49137</strain>
    </source>
</reference>
<dbReference type="GO" id="GO:0005576">
    <property type="term" value="C:extracellular region"/>
    <property type="evidence" value="ECO:0007669"/>
    <property type="project" value="UniProtKB-SubCell"/>
</dbReference>
<evidence type="ECO:0000256" key="1">
    <source>
        <dbReference type="ARBA" id="ARBA00004613"/>
    </source>
</evidence>
<evidence type="ECO:0000256" key="5">
    <source>
        <dbReference type="ARBA" id="ARBA00022525"/>
    </source>
</evidence>
<dbReference type="AlphaFoldDB" id="A0A086T8J0"/>
<comment type="function">
    <text evidence="12">Catalyzes the hydrolysis of complex carboxylic polyesters found in the cell wall of plants. Degrades cutin, a macromolecule that forms the structure of the plant cuticle.</text>
</comment>
<dbReference type="SMART" id="SM01110">
    <property type="entry name" value="Cutinase"/>
    <property type="match status" value="1"/>
</dbReference>
<comment type="similarity">
    <text evidence="2 12">Belongs to the cutinase family.</text>
</comment>
<keyword evidence="14" id="KW-1185">Reference proteome</keyword>
<dbReference type="HOGENOM" id="CLU_040058_2_2_1"/>
<dbReference type="Pfam" id="PF01083">
    <property type="entry name" value="Cutinase"/>
    <property type="match status" value="1"/>
</dbReference>
<dbReference type="InterPro" id="IPR000675">
    <property type="entry name" value="Cutinase/axe"/>
</dbReference>
<feature type="signal peptide" evidence="12">
    <location>
        <begin position="1"/>
        <end position="17"/>
    </location>
</feature>
<dbReference type="GO" id="GO:0050525">
    <property type="term" value="F:cutinase activity"/>
    <property type="evidence" value="ECO:0007669"/>
    <property type="project" value="UniProtKB-UniRule"/>
</dbReference>
<dbReference type="EC" id="3.1.1.74" evidence="3 12"/>
<keyword evidence="7 12" id="KW-0378">Hydrolase</keyword>
<comment type="catalytic activity">
    <reaction evidence="9 12">
        <text>cutin + H2O = cutin monomers.</text>
        <dbReference type="EC" id="3.1.1.74"/>
    </reaction>
</comment>